<accession>A0A7M7J1I3</accession>
<protein>
    <submittedName>
        <fullName evidence="2">Uncharacterized protein</fullName>
    </submittedName>
</protein>
<dbReference type="SMR" id="A0A7M7J1I3"/>
<feature type="region of interest" description="Disordered" evidence="1">
    <location>
        <begin position="1"/>
        <end position="35"/>
    </location>
</feature>
<keyword evidence="3" id="KW-1185">Reference proteome</keyword>
<sequence length="155" mass="18540">MDDDSQDYRNDDYKNRNREHEDGVEETNKPDRQNKVVDQLKLKLREERRHRLRAIEALNVFRKKKEAEKRQKEDQEHKKEAEKAEVAAQEKQKEVRGGPQIMNAHSEIPVKKAAVEEAYAQKEPSWFYINMMYAAWGRSRLSERCVKKTKKKIRT</sequence>
<reference evidence="2" key="1">
    <citation type="submission" date="2021-01" db="UniProtKB">
        <authorList>
            <consortium name="EnsemblMetazoa"/>
        </authorList>
    </citation>
    <scope>IDENTIFICATION</scope>
</reference>
<dbReference type="InParanoid" id="A0A7M7J1I3"/>
<dbReference type="EnsemblMetazoa" id="XM_016989176">
    <property type="protein sequence ID" value="XP_016844665"/>
    <property type="gene ID" value="LOC107982039"/>
</dbReference>
<feature type="region of interest" description="Disordered" evidence="1">
    <location>
        <begin position="63"/>
        <end position="103"/>
    </location>
</feature>
<dbReference type="Proteomes" id="UP000002358">
    <property type="component" value="Unassembled WGS sequence"/>
</dbReference>
<feature type="compositionally biased region" description="Basic and acidic residues" evidence="1">
    <location>
        <begin position="65"/>
        <end position="96"/>
    </location>
</feature>
<dbReference type="AlphaFoldDB" id="A0A7M7J1I3"/>
<proteinExistence type="predicted"/>
<dbReference type="KEGG" id="nvi:107982039"/>
<dbReference type="RefSeq" id="XP_016844665.1">
    <property type="nucleotide sequence ID" value="XM_016989176.3"/>
</dbReference>
<evidence type="ECO:0000313" key="3">
    <source>
        <dbReference type="Proteomes" id="UP000002358"/>
    </source>
</evidence>
<dbReference type="GeneID" id="107982039"/>
<evidence type="ECO:0000313" key="2">
    <source>
        <dbReference type="EnsemblMetazoa" id="XP_016844665"/>
    </source>
</evidence>
<name>A0A7M7J1I3_NASVI</name>
<evidence type="ECO:0000256" key="1">
    <source>
        <dbReference type="SAM" id="MobiDB-lite"/>
    </source>
</evidence>
<organism evidence="2 3">
    <name type="scientific">Nasonia vitripennis</name>
    <name type="common">Parasitic wasp</name>
    <dbReference type="NCBI Taxonomy" id="7425"/>
    <lineage>
        <taxon>Eukaryota</taxon>
        <taxon>Metazoa</taxon>
        <taxon>Ecdysozoa</taxon>
        <taxon>Arthropoda</taxon>
        <taxon>Hexapoda</taxon>
        <taxon>Insecta</taxon>
        <taxon>Pterygota</taxon>
        <taxon>Neoptera</taxon>
        <taxon>Endopterygota</taxon>
        <taxon>Hymenoptera</taxon>
        <taxon>Apocrita</taxon>
        <taxon>Proctotrupomorpha</taxon>
        <taxon>Chalcidoidea</taxon>
        <taxon>Pteromalidae</taxon>
        <taxon>Pteromalinae</taxon>
        <taxon>Nasonia</taxon>
    </lineage>
</organism>